<dbReference type="PANTHER" id="PTHR31018:SF3">
    <property type="entry name" value="RECEPTOR PROTEIN-TYROSINE KINASE"/>
    <property type="match status" value="1"/>
</dbReference>
<name>F2UGJ4_SALR5</name>
<evidence type="ECO:0000256" key="4">
    <source>
        <dbReference type="SAM" id="MobiDB-lite"/>
    </source>
</evidence>
<feature type="signal peptide" evidence="5">
    <location>
        <begin position="1"/>
        <end position="18"/>
    </location>
</feature>
<feature type="compositionally biased region" description="Polar residues" evidence="4">
    <location>
        <begin position="168"/>
        <end position="177"/>
    </location>
</feature>
<gene>
    <name evidence="6" type="ORF">PTSG_07860</name>
</gene>
<dbReference type="GeneID" id="16072226"/>
<dbReference type="PANTHER" id="PTHR31018">
    <property type="entry name" value="SPORULATION-SPECIFIC PROTEIN-RELATED"/>
    <property type="match status" value="1"/>
</dbReference>
<feature type="region of interest" description="Disordered" evidence="4">
    <location>
        <begin position="157"/>
        <end position="177"/>
    </location>
</feature>
<keyword evidence="3" id="KW-0325">Glycoprotein</keyword>
<dbReference type="InterPro" id="IPR051648">
    <property type="entry name" value="CWI-Assembly_Regulator"/>
</dbReference>
<evidence type="ECO:0000256" key="1">
    <source>
        <dbReference type="ARBA" id="ARBA00004196"/>
    </source>
</evidence>
<dbReference type="SUPFAM" id="SSF52058">
    <property type="entry name" value="L domain-like"/>
    <property type="match status" value="2"/>
</dbReference>
<dbReference type="RefSeq" id="XP_004991665.1">
    <property type="nucleotide sequence ID" value="XM_004991608.1"/>
</dbReference>
<accession>F2UGJ4</accession>
<protein>
    <recommendedName>
        <fullName evidence="8">Receptor L-domain domain-containing protein</fullName>
    </recommendedName>
</protein>
<comment type="subcellular location">
    <subcellularLocation>
        <location evidence="1">Cell envelope</location>
    </subcellularLocation>
</comment>
<evidence type="ECO:0000256" key="2">
    <source>
        <dbReference type="ARBA" id="ARBA00022729"/>
    </source>
</evidence>
<reference evidence="6" key="1">
    <citation type="submission" date="2009-08" db="EMBL/GenBank/DDBJ databases">
        <title>Annotation of Salpingoeca rosetta.</title>
        <authorList>
            <consortium name="The Broad Institute Genome Sequencing Platform"/>
            <person name="Russ C."/>
            <person name="Cuomo C."/>
            <person name="Burger G."/>
            <person name="Gray M.W."/>
            <person name="Holland P.W.H."/>
            <person name="King N."/>
            <person name="Lang F.B.F."/>
            <person name="Roger A.J."/>
            <person name="Ruiz-Trillo I."/>
            <person name="Young S.K."/>
            <person name="Zeng Q."/>
            <person name="Gargeya S."/>
            <person name="Alvarado L."/>
            <person name="Berlin A."/>
            <person name="Chapman S.B."/>
            <person name="Chen Z."/>
            <person name="Freedman E."/>
            <person name="Gellesch M."/>
            <person name="Goldberg J."/>
            <person name="Griggs A."/>
            <person name="Gujja S."/>
            <person name="Heilman E."/>
            <person name="Heiman D."/>
            <person name="Howarth C."/>
            <person name="Mehta T."/>
            <person name="Neiman D."/>
            <person name="Pearson M."/>
            <person name="Roberts A."/>
            <person name="Saif S."/>
            <person name="Shea T."/>
            <person name="Shenoy N."/>
            <person name="Sisk P."/>
            <person name="Stolte C."/>
            <person name="Sykes S."/>
            <person name="White J."/>
            <person name="Yandava C."/>
            <person name="Haas B."/>
            <person name="Nusbaum C."/>
            <person name="Birren B."/>
        </authorList>
    </citation>
    <scope>NUCLEOTIDE SEQUENCE [LARGE SCALE GENOMIC DNA]</scope>
    <source>
        <strain evidence="6">ATCC 50818</strain>
    </source>
</reference>
<feature type="chain" id="PRO_5003291067" description="Receptor L-domain domain-containing protein" evidence="5">
    <location>
        <begin position="19"/>
        <end position="490"/>
    </location>
</feature>
<evidence type="ECO:0000313" key="7">
    <source>
        <dbReference type="Proteomes" id="UP000007799"/>
    </source>
</evidence>
<evidence type="ECO:0000256" key="5">
    <source>
        <dbReference type="SAM" id="SignalP"/>
    </source>
</evidence>
<dbReference type="InParanoid" id="F2UGJ4"/>
<dbReference type="Gene3D" id="3.80.10.10">
    <property type="entry name" value="Ribonuclease Inhibitor"/>
    <property type="match status" value="1"/>
</dbReference>
<evidence type="ECO:0000313" key="6">
    <source>
        <dbReference type="EMBL" id="EGD75744.1"/>
    </source>
</evidence>
<dbReference type="KEGG" id="sre:PTSG_07860"/>
<proteinExistence type="predicted"/>
<evidence type="ECO:0008006" key="8">
    <source>
        <dbReference type="Google" id="ProtNLM"/>
    </source>
</evidence>
<organism evidence="7">
    <name type="scientific">Salpingoeca rosetta (strain ATCC 50818 / BSB-021)</name>
    <dbReference type="NCBI Taxonomy" id="946362"/>
    <lineage>
        <taxon>Eukaryota</taxon>
        <taxon>Choanoflagellata</taxon>
        <taxon>Craspedida</taxon>
        <taxon>Salpingoecidae</taxon>
        <taxon>Salpingoeca</taxon>
    </lineage>
</organism>
<evidence type="ECO:0000256" key="3">
    <source>
        <dbReference type="ARBA" id="ARBA00023180"/>
    </source>
</evidence>
<dbReference type="OrthoDB" id="536881at2759"/>
<dbReference type="InterPro" id="IPR032675">
    <property type="entry name" value="LRR_dom_sf"/>
</dbReference>
<sequence length="490" mass="52078">MGAVCMILLLLIATRINSTTTTTTEVAFNANGNISVRPACGYSLFIDGVDVGQTLLHLRDNSARIAGPLQQDTAAANSTASANATRQCSPSESGNRIYMDAAGNLNIVSPRSVYLWSGTNNTFFGDRPLLEQAQLLDTALQAGGANGSAIVRHATVSAPPAAPGHGPDTSSPKRASTGNLFADLDLNMHIVSDNDPASRALVAQMSHCPVRDVVECCCDEFSALRRVTGSVTLSPSTTTLNFGSITSVDGDVLSVTSRSSPGALATVDCGQLQRIGGNFDPSYNVLTAINFRNVTRLGRFRVLSNKLATLHFANIERVDGGLHIGANHLTSLDFGQLTQVNGYFAITFNPQLTTLDMGNIRRTRGMELGYSFKQILWRNMERVDGGLYFGDGDFEQLSFSSITHVGGPIYVQRNSLTTINFGSLQTVTGSIYIYSNNLQAVSFGSLASVGGTIDVHDNPPLAFLDCKGLASCLKASTTLTMTQQCPLPCA</sequence>
<dbReference type="Proteomes" id="UP000007799">
    <property type="component" value="Unassembled WGS sequence"/>
</dbReference>
<keyword evidence="2 5" id="KW-0732">Signal</keyword>
<keyword evidence="7" id="KW-1185">Reference proteome</keyword>
<dbReference type="EMBL" id="GL832973">
    <property type="protein sequence ID" value="EGD75744.1"/>
    <property type="molecule type" value="Genomic_DNA"/>
</dbReference>
<dbReference type="AlphaFoldDB" id="F2UGJ4"/>